<name>A0A392UPQ5_9FABA</name>
<sequence>MSANASTSDIVSTVLVEVGRFEEEFGSKAQVKSSSPQKSPGIRNNELKKPVLPPFVVM</sequence>
<accession>A0A392UPQ5</accession>
<reference evidence="2 3" key="1">
    <citation type="journal article" date="2018" name="Front. Plant Sci.">
        <title>Red Clover (Trifolium pratense) and Zigzag Clover (T. medium) - A Picture of Genomic Similarities and Differences.</title>
        <authorList>
            <person name="Dluhosova J."/>
            <person name="Istvanek J."/>
            <person name="Nedelnik J."/>
            <person name="Repkova J."/>
        </authorList>
    </citation>
    <scope>NUCLEOTIDE SEQUENCE [LARGE SCALE GENOMIC DNA]</scope>
    <source>
        <strain evidence="3">cv. 10/8</strain>
        <tissue evidence="2">Leaf</tissue>
    </source>
</reference>
<dbReference type="Proteomes" id="UP000265520">
    <property type="component" value="Unassembled WGS sequence"/>
</dbReference>
<comment type="caution">
    <text evidence="2">The sequence shown here is derived from an EMBL/GenBank/DDBJ whole genome shotgun (WGS) entry which is preliminary data.</text>
</comment>
<feature type="non-terminal residue" evidence="2">
    <location>
        <position position="58"/>
    </location>
</feature>
<keyword evidence="3" id="KW-1185">Reference proteome</keyword>
<proteinExistence type="predicted"/>
<organism evidence="2 3">
    <name type="scientific">Trifolium medium</name>
    <dbReference type="NCBI Taxonomy" id="97028"/>
    <lineage>
        <taxon>Eukaryota</taxon>
        <taxon>Viridiplantae</taxon>
        <taxon>Streptophyta</taxon>
        <taxon>Embryophyta</taxon>
        <taxon>Tracheophyta</taxon>
        <taxon>Spermatophyta</taxon>
        <taxon>Magnoliopsida</taxon>
        <taxon>eudicotyledons</taxon>
        <taxon>Gunneridae</taxon>
        <taxon>Pentapetalae</taxon>
        <taxon>rosids</taxon>
        <taxon>fabids</taxon>
        <taxon>Fabales</taxon>
        <taxon>Fabaceae</taxon>
        <taxon>Papilionoideae</taxon>
        <taxon>50 kb inversion clade</taxon>
        <taxon>NPAAA clade</taxon>
        <taxon>Hologalegina</taxon>
        <taxon>IRL clade</taxon>
        <taxon>Trifolieae</taxon>
        <taxon>Trifolium</taxon>
    </lineage>
</organism>
<evidence type="ECO:0000256" key="1">
    <source>
        <dbReference type="SAM" id="MobiDB-lite"/>
    </source>
</evidence>
<evidence type="ECO:0000313" key="3">
    <source>
        <dbReference type="Proteomes" id="UP000265520"/>
    </source>
</evidence>
<feature type="region of interest" description="Disordered" evidence="1">
    <location>
        <begin position="25"/>
        <end position="58"/>
    </location>
</feature>
<protein>
    <submittedName>
        <fullName evidence="2">Uncharacterized protein</fullName>
    </submittedName>
</protein>
<dbReference type="AlphaFoldDB" id="A0A392UPQ5"/>
<dbReference type="EMBL" id="LXQA010866434">
    <property type="protein sequence ID" value="MCI74727.1"/>
    <property type="molecule type" value="Genomic_DNA"/>
</dbReference>
<evidence type="ECO:0000313" key="2">
    <source>
        <dbReference type="EMBL" id="MCI74727.1"/>
    </source>
</evidence>